<dbReference type="SUPFAM" id="SSF56300">
    <property type="entry name" value="Metallo-dependent phosphatases"/>
    <property type="match status" value="1"/>
</dbReference>
<organism evidence="2 3">
    <name type="scientific">Macrostomum lignano</name>
    <dbReference type="NCBI Taxonomy" id="282301"/>
    <lineage>
        <taxon>Eukaryota</taxon>
        <taxon>Metazoa</taxon>
        <taxon>Spiralia</taxon>
        <taxon>Lophotrochozoa</taxon>
        <taxon>Platyhelminthes</taxon>
        <taxon>Rhabditophora</taxon>
        <taxon>Macrostomorpha</taxon>
        <taxon>Macrostomida</taxon>
        <taxon>Macrostomidae</taxon>
        <taxon>Macrostomum</taxon>
    </lineage>
</organism>
<feature type="compositionally biased region" description="Polar residues" evidence="1">
    <location>
        <begin position="76"/>
        <end position="92"/>
    </location>
</feature>
<gene>
    <name evidence="2" type="ORF">BOX15_Mlig010829g1</name>
</gene>
<reference evidence="2 3" key="1">
    <citation type="submission" date="2017-06" db="EMBL/GenBank/DDBJ databases">
        <title>A platform for efficient transgenesis in Macrostomum lignano, a flatworm model organism for stem cell research.</title>
        <authorList>
            <person name="Berezikov E."/>
        </authorList>
    </citation>
    <scope>NUCLEOTIDE SEQUENCE [LARGE SCALE GENOMIC DNA]</scope>
    <source>
        <strain evidence="2">DV1</strain>
        <tissue evidence="2">Whole organism</tissue>
    </source>
</reference>
<dbReference type="OrthoDB" id="630188at2759"/>
<dbReference type="STRING" id="282301.A0A267EAP4"/>
<evidence type="ECO:0000313" key="2">
    <source>
        <dbReference type="EMBL" id="PAA57782.1"/>
    </source>
</evidence>
<keyword evidence="3" id="KW-1185">Reference proteome</keyword>
<dbReference type="Proteomes" id="UP000215902">
    <property type="component" value="Unassembled WGS sequence"/>
</dbReference>
<dbReference type="AlphaFoldDB" id="A0A267EAP4"/>
<evidence type="ECO:0000313" key="3">
    <source>
        <dbReference type="Proteomes" id="UP000215902"/>
    </source>
</evidence>
<dbReference type="PANTHER" id="PTHR12905:SF0">
    <property type="entry name" value="CALCINEURIN-LIKE PHOSPHOESTERASE DOMAIN-CONTAINING PROTEIN"/>
    <property type="match status" value="1"/>
</dbReference>
<protein>
    <recommendedName>
        <fullName evidence="4">Metallophos domain-containing protein</fullName>
    </recommendedName>
</protein>
<accession>A0A267EAP4</accession>
<evidence type="ECO:0000256" key="1">
    <source>
        <dbReference type="SAM" id="MobiDB-lite"/>
    </source>
</evidence>
<dbReference type="Gene3D" id="3.60.21.10">
    <property type="match status" value="1"/>
</dbReference>
<evidence type="ECO:0008006" key="4">
    <source>
        <dbReference type="Google" id="ProtNLM"/>
    </source>
</evidence>
<name>A0A267EAP4_9PLAT</name>
<comment type="caution">
    <text evidence="2">The sequence shown here is derived from an EMBL/GenBank/DDBJ whole genome shotgun (WGS) entry which is preliminary data.</text>
</comment>
<feature type="region of interest" description="Disordered" evidence="1">
    <location>
        <begin position="76"/>
        <end position="97"/>
    </location>
</feature>
<dbReference type="InterPro" id="IPR051693">
    <property type="entry name" value="UPF0046_metallophosphoest"/>
</dbReference>
<dbReference type="EMBL" id="NIVC01002446">
    <property type="protein sequence ID" value="PAA57782.1"/>
    <property type="molecule type" value="Genomic_DNA"/>
</dbReference>
<sequence>MSLHQSGTNYYGIREHIPSAYHSEPTVASTTTSSTKSDHLLRPVKRLFHLKQSNRCHHRKNVFPAASEATANSYMNGSLQNQQNGSSTSQEPPQDLQVAKPQEHLMAKPQVYVVGSPNPKSPFLRIAHVSDTCDLPNNGLSAVFEADVLVHSGNLCSYQFRKHFFKDTEFLNQIKAINNFFADMPHRYKIFVPGPNEIFFDSEDRERVQALLPNCIYLQDSECVIEGVRFYGVPWSANRRGTVGRGFGKSVTELKTVWSNVPDDVDVLISHSVPTNSLYDDLVLRLKPKMFLYGSRMQRSSRSDQAEENCVKFKDNVIFSNGHAGNASKRGIFDFYADDQTPRVTCLPVMPSEADAEAQASLLAPRSRSGLLRCILS</sequence>
<dbReference type="InterPro" id="IPR029052">
    <property type="entry name" value="Metallo-depent_PP-like"/>
</dbReference>
<proteinExistence type="predicted"/>
<dbReference type="PANTHER" id="PTHR12905">
    <property type="entry name" value="METALLOPHOSPHOESTERASE"/>
    <property type="match status" value="1"/>
</dbReference>